<dbReference type="InterPro" id="IPR014848">
    <property type="entry name" value="Rgp1"/>
</dbReference>
<protein>
    <submittedName>
        <fullName evidence="1">Uncharacterized protein</fullName>
    </submittedName>
</protein>
<accession>A0A267FI81</accession>
<evidence type="ECO:0000313" key="1">
    <source>
        <dbReference type="EMBL" id="PAA72914.1"/>
    </source>
</evidence>
<feature type="non-terminal residue" evidence="1">
    <location>
        <position position="1"/>
    </location>
</feature>
<name>A0A267FI81_9PLAT</name>
<gene>
    <name evidence="1" type="ORF">BOX15_Mlig031528g2</name>
</gene>
<comment type="caution">
    <text evidence="1">The sequence shown here is derived from an EMBL/GenBank/DDBJ whole genome shotgun (WGS) entry which is preliminary data.</text>
</comment>
<dbReference type="Pfam" id="PF08737">
    <property type="entry name" value="Rgp1"/>
    <property type="match status" value="2"/>
</dbReference>
<organism evidence="1 2">
    <name type="scientific">Macrostomum lignano</name>
    <dbReference type="NCBI Taxonomy" id="282301"/>
    <lineage>
        <taxon>Eukaryota</taxon>
        <taxon>Metazoa</taxon>
        <taxon>Spiralia</taxon>
        <taxon>Lophotrochozoa</taxon>
        <taxon>Platyhelminthes</taxon>
        <taxon>Rhabditophora</taxon>
        <taxon>Macrostomorpha</taxon>
        <taxon>Macrostomida</taxon>
        <taxon>Macrostomidae</taxon>
        <taxon>Macrostomum</taxon>
    </lineage>
</organism>
<dbReference type="OrthoDB" id="10000786at2759"/>
<dbReference type="Proteomes" id="UP000215902">
    <property type="component" value="Unassembled WGS sequence"/>
</dbReference>
<reference evidence="1 2" key="1">
    <citation type="submission" date="2017-06" db="EMBL/GenBank/DDBJ databases">
        <title>A platform for efficient transgenesis in Macrostomum lignano, a flatworm model organism for stem cell research.</title>
        <authorList>
            <person name="Berezikov E."/>
        </authorList>
    </citation>
    <scope>NUCLEOTIDE SEQUENCE [LARGE SCALE GENOMIC DNA]</scope>
    <source>
        <strain evidence="1">DV1</strain>
        <tissue evidence="1">Whole organism</tissue>
    </source>
</reference>
<proteinExistence type="predicted"/>
<evidence type="ECO:0000313" key="2">
    <source>
        <dbReference type="Proteomes" id="UP000215902"/>
    </source>
</evidence>
<dbReference type="STRING" id="282301.A0A267FI81"/>
<sequence>YPMPVELRAELTQGSIFLAGEPLVCKICISNCDQTYESPMLAWASVQLICMCSITKAPAKASQAVNGETSFIANRGETGFTYISTKPSILFCNLVLRPGESKFYEYEESLPWDAPPSHRGAGIRYSYKLVLGVSSLLGKTQLLRLPFRVLSVHGIKRIDQTLSTGDDGAAASQANKANPFVDWHPANTDEASQEETILAQISAITGSKCLSGYNICNSQGDRVTRFSLFKTAYKLGENVLGVFDFADCTAQCLDVKVSLQSVETVYQTEDSGERKPVAYHTCTHAVEQLAALDLQAAQLLLHLKPSLTPSFATRHADLAWKLAFEFATLRQPINDRPVPLQPLATLWQPPATVATEHFEWELSITVYACSPQAITASSVSAYAPSCSIVLA</sequence>
<dbReference type="PANTHER" id="PTHR12507">
    <property type="entry name" value="REDUCED GROWTH PHENOTYPE 1 RGP1, YEAST -RELATED"/>
    <property type="match status" value="1"/>
</dbReference>
<dbReference type="AlphaFoldDB" id="A0A267FI81"/>
<keyword evidence="2" id="KW-1185">Reference proteome</keyword>
<dbReference type="EMBL" id="NIVC01001052">
    <property type="protein sequence ID" value="PAA72914.1"/>
    <property type="molecule type" value="Genomic_DNA"/>
</dbReference>